<evidence type="ECO:0000313" key="2">
    <source>
        <dbReference type="EMBL" id="KRX92806.1"/>
    </source>
</evidence>
<evidence type="ECO:0000256" key="1">
    <source>
        <dbReference type="SAM" id="MobiDB-lite"/>
    </source>
</evidence>
<sequence>MIRKSNDRTPTPPKQIKVEPSIAMVKDLLTQ</sequence>
<protein>
    <submittedName>
        <fullName evidence="2">Uncharacterized protein</fullName>
    </submittedName>
</protein>
<feature type="region of interest" description="Disordered" evidence="1">
    <location>
        <begin position="1"/>
        <end position="31"/>
    </location>
</feature>
<evidence type="ECO:0000313" key="3">
    <source>
        <dbReference type="Proteomes" id="UP000054783"/>
    </source>
</evidence>
<comment type="caution">
    <text evidence="2">The sequence shown here is derived from an EMBL/GenBank/DDBJ whole genome shotgun (WGS) entry which is preliminary data.</text>
</comment>
<gene>
    <name evidence="2" type="ORF">T12_7699</name>
</gene>
<accession>A0A0V0XXR2</accession>
<organism evidence="2 3">
    <name type="scientific">Trichinella patagoniensis</name>
    <dbReference type="NCBI Taxonomy" id="990121"/>
    <lineage>
        <taxon>Eukaryota</taxon>
        <taxon>Metazoa</taxon>
        <taxon>Ecdysozoa</taxon>
        <taxon>Nematoda</taxon>
        <taxon>Enoplea</taxon>
        <taxon>Dorylaimia</taxon>
        <taxon>Trichinellida</taxon>
        <taxon>Trichinellidae</taxon>
        <taxon>Trichinella</taxon>
    </lineage>
</organism>
<dbReference type="EMBL" id="JYDQ01004557">
    <property type="protein sequence ID" value="KRX92806.1"/>
    <property type="molecule type" value="Genomic_DNA"/>
</dbReference>
<reference evidence="2 3" key="1">
    <citation type="submission" date="2015-01" db="EMBL/GenBank/DDBJ databases">
        <title>Evolution of Trichinella species and genotypes.</title>
        <authorList>
            <person name="Korhonen P.K."/>
            <person name="Edoardo P."/>
            <person name="Giuseppe L.R."/>
            <person name="Gasser R.B."/>
        </authorList>
    </citation>
    <scope>NUCLEOTIDE SEQUENCE [LARGE SCALE GENOMIC DNA]</scope>
    <source>
        <strain evidence="2">ISS2496</strain>
    </source>
</reference>
<dbReference type="AlphaFoldDB" id="A0A0V0XXR2"/>
<proteinExistence type="predicted"/>
<dbReference type="Proteomes" id="UP000054783">
    <property type="component" value="Unassembled WGS sequence"/>
</dbReference>
<keyword evidence="3" id="KW-1185">Reference proteome</keyword>
<name>A0A0V0XXR2_9BILA</name>